<evidence type="ECO:0000313" key="1">
    <source>
        <dbReference type="EMBL" id="CAM9522587.1"/>
    </source>
</evidence>
<feature type="non-terminal residue" evidence="1">
    <location>
        <position position="1"/>
    </location>
</feature>
<sequence length="54" mass="5482">MTPRPEEQAVTRCDVLSKSRSDPTTRVPSAGSATAGASGPTHPAAAVAAWCSDQ</sequence>
<reference evidence="1" key="2">
    <citation type="submission" date="2025-03" db="EMBL/GenBank/DDBJ databases">
        <authorList>
            <consortium name="ELIXIR-Norway"/>
            <consortium name="Elixir Norway"/>
        </authorList>
    </citation>
    <scope>NUCLEOTIDE SEQUENCE</scope>
</reference>
<protein>
    <submittedName>
        <fullName evidence="1">Uncharacterized protein</fullName>
    </submittedName>
</protein>
<evidence type="ECO:0000313" key="2">
    <source>
        <dbReference type="Proteomes" id="UP001162501"/>
    </source>
</evidence>
<feature type="non-terminal residue" evidence="1">
    <location>
        <position position="54"/>
    </location>
</feature>
<organism evidence="1 2">
    <name type="scientific">Rangifer tarandus platyrhynchus</name>
    <name type="common">Svalbard reindeer</name>
    <dbReference type="NCBI Taxonomy" id="3082113"/>
    <lineage>
        <taxon>Eukaryota</taxon>
        <taxon>Metazoa</taxon>
        <taxon>Chordata</taxon>
        <taxon>Craniata</taxon>
        <taxon>Vertebrata</taxon>
        <taxon>Euteleostomi</taxon>
        <taxon>Mammalia</taxon>
        <taxon>Eutheria</taxon>
        <taxon>Laurasiatheria</taxon>
        <taxon>Artiodactyla</taxon>
        <taxon>Ruminantia</taxon>
        <taxon>Pecora</taxon>
        <taxon>Cervidae</taxon>
        <taxon>Odocoileinae</taxon>
        <taxon>Rangifer</taxon>
    </lineage>
</organism>
<reference evidence="1" key="1">
    <citation type="submission" date="2023-05" db="EMBL/GenBank/DDBJ databases">
        <authorList>
            <consortium name="ELIXIR-Norway"/>
        </authorList>
    </citation>
    <scope>NUCLEOTIDE SEQUENCE</scope>
</reference>
<gene>
    <name evidence="1" type="ORF">MRATA1EN22A_LOCUS3721</name>
</gene>
<dbReference type="EMBL" id="OX596095">
    <property type="protein sequence ID" value="CAM9522587.1"/>
    <property type="molecule type" value="Genomic_DNA"/>
</dbReference>
<proteinExistence type="predicted"/>
<name>A0AC59YA87_RANTA</name>
<accession>A0AC59YA87</accession>
<dbReference type="Proteomes" id="UP001162501">
    <property type="component" value="Chromosome 11"/>
</dbReference>